<evidence type="ECO:0000256" key="1">
    <source>
        <dbReference type="SAM" id="MobiDB-lite"/>
    </source>
</evidence>
<organism evidence="3 4">
    <name type="scientific">Spartinivicinus poritis</name>
    <dbReference type="NCBI Taxonomy" id="2994640"/>
    <lineage>
        <taxon>Bacteria</taxon>
        <taxon>Pseudomonadati</taxon>
        <taxon>Pseudomonadota</taxon>
        <taxon>Gammaproteobacteria</taxon>
        <taxon>Oceanospirillales</taxon>
        <taxon>Zooshikellaceae</taxon>
        <taxon>Spartinivicinus</taxon>
    </lineage>
</organism>
<dbReference type="Gene3D" id="2.40.50.230">
    <property type="entry name" value="Gp5 N-terminal domain"/>
    <property type="match status" value="1"/>
</dbReference>
<sequence length="547" mass="62051">MTIPSLPEVKIIINGEEITSDEPNIIQIQVRYATQEIPEALISLYYDVKNKPEFAICSNITIKVDDKTVFSGLLTGRELTRPSGKETKPIVDLTCYGELVKTVGKHHYQVFANKKNDADVIIKLLDDVDVKHNLKSGSMLEFDSANHLIMIYNSSIWEYIKQRAKANGRLILPTINGEEEKLKFFKEGDEGESNILDLSDNKSIIEYKFKKSCLNQSDSIQNKTWDRKKQQFKGQKKSSKSQDTLPGIDNYINYLQAPLLEAEANERASAEIFYRKLDLYKGSIVLRGEEKNVYSLGDTIQIKNSSFSSLNSFQGNEALIITGITHDFNSIDYWKITYSLGLCADKILGCDDSVQMVHGLQIGQVKDYNDFKGQRPSDQNLIPVKLAKDKDNNDLIVLAILSSPFASAEKGLFLPPQKDDEVILGFLGNDIRYPVILGSLYNEKRNKEFPPKLDKLDKDKNKYSLLLEKDKLFIEFDDEKKVLVSKAGEKNTLTIEKDKGFELNKEDKHIVTIEDFIKLESDGNHISINKPSSNIKIKAKDRVEVNK</sequence>
<comment type="caution">
    <text evidence="3">The sequence shown here is derived from an EMBL/GenBank/DDBJ whole genome shotgun (WGS) entry which is preliminary data.</text>
</comment>
<protein>
    <submittedName>
        <fullName evidence="3">Phage baseplate assembly protein V</fullName>
    </submittedName>
</protein>
<evidence type="ECO:0000313" key="4">
    <source>
        <dbReference type="Proteomes" id="UP001528823"/>
    </source>
</evidence>
<keyword evidence="4" id="KW-1185">Reference proteome</keyword>
<feature type="region of interest" description="Disordered" evidence="1">
    <location>
        <begin position="225"/>
        <end position="244"/>
    </location>
</feature>
<name>A0ABT5UHQ0_9GAMM</name>
<evidence type="ECO:0000259" key="2">
    <source>
        <dbReference type="Pfam" id="PF04717"/>
    </source>
</evidence>
<proteinExistence type="predicted"/>
<evidence type="ECO:0000313" key="3">
    <source>
        <dbReference type="EMBL" id="MDE1465027.1"/>
    </source>
</evidence>
<dbReference type="EMBL" id="JAPMOU010000049">
    <property type="protein sequence ID" value="MDE1465027.1"/>
    <property type="molecule type" value="Genomic_DNA"/>
</dbReference>
<dbReference type="SUPFAM" id="SSF69255">
    <property type="entry name" value="gp5 N-terminal domain-like"/>
    <property type="match status" value="1"/>
</dbReference>
<feature type="compositionally biased region" description="Basic residues" evidence="1">
    <location>
        <begin position="230"/>
        <end position="239"/>
    </location>
</feature>
<dbReference type="InterPro" id="IPR006531">
    <property type="entry name" value="Gp5/Vgr_OB"/>
</dbReference>
<dbReference type="Pfam" id="PF04717">
    <property type="entry name" value="Phage_base_V"/>
    <property type="match status" value="1"/>
</dbReference>
<feature type="domain" description="Gp5/Type VI secretion system Vgr protein OB-fold" evidence="2">
    <location>
        <begin position="398"/>
        <end position="441"/>
    </location>
</feature>
<dbReference type="RefSeq" id="WP_274691337.1">
    <property type="nucleotide sequence ID" value="NZ_JAPMOU010000049.1"/>
</dbReference>
<reference evidence="3 4" key="1">
    <citation type="submission" date="2022-11" db="EMBL/GenBank/DDBJ databases">
        <title>Spartinivicinus poritis sp. nov., isolated from scleractinian coral Porites lutea.</title>
        <authorList>
            <person name="Zhang G."/>
            <person name="Cai L."/>
            <person name="Wei Q."/>
        </authorList>
    </citation>
    <scope>NUCLEOTIDE SEQUENCE [LARGE SCALE GENOMIC DNA]</scope>
    <source>
        <strain evidence="3 4">A2-2</strain>
    </source>
</reference>
<dbReference type="InterPro" id="IPR037026">
    <property type="entry name" value="Vgr_OB-fold_dom_sf"/>
</dbReference>
<dbReference type="Proteomes" id="UP001528823">
    <property type="component" value="Unassembled WGS sequence"/>
</dbReference>
<accession>A0ABT5UHQ0</accession>
<gene>
    <name evidence="3" type="ORF">ORQ98_23980</name>
</gene>